<reference evidence="1" key="1">
    <citation type="submission" date="2021-02" db="EMBL/GenBank/DDBJ databases">
        <title>Psilocybe cubensis genome.</title>
        <authorList>
            <person name="Mckernan K.J."/>
            <person name="Crawford S."/>
            <person name="Trippe A."/>
            <person name="Kane L.T."/>
            <person name="Mclaughlin S."/>
        </authorList>
    </citation>
    <scope>NUCLEOTIDE SEQUENCE [LARGE SCALE GENOMIC DNA]</scope>
    <source>
        <strain evidence="1">MGC-MH-2018</strain>
    </source>
</reference>
<gene>
    <name evidence="1" type="ORF">JR316_010329</name>
</gene>
<dbReference type="EMBL" id="JAFIQS010000011">
    <property type="protein sequence ID" value="KAG5164688.1"/>
    <property type="molecule type" value="Genomic_DNA"/>
</dbReference>
<organism evidence="1">
    <name type="scientific">Psilocybe cubensis</name>
    <name type="common">Psychedelic mushroom</name>
    <name type="synonym">Stropharia cubensis</name>
    <dbReference type="NCBI Taxonomy" id="181762"/>
    <lineage>
        <taxon>Eukaryota</taxon>
        <taxon>Fungi</taxon>
        <taxon>Dikarya</taxon>
        <taxon>Basidiomycota</taxon>
        <taxon>Agaricomycotina</taxon>
        <taxon>Agaricomycetes</taxon>
        <taxon>Agaricomycetidae</taxon>
        <taxon>Agaricales</taxon>
        <taxon>Agaricineae</taxon>
        <taxon>Strophariaceae</taxon>
        <taxon>Psilocybe</taxon>
    </lineage>
</organism>
<proteinExistence type="predicted"/>
<name>A0A8H8CGI4_PSICU</name>
<comment type="caution">
    <text evidence="1">The sequence shown here is derived from an EMBL/GenBank/DDBJ whole genome shotgun (WGS) entry which is preliminary data.</text>
</comment>
<dbReference type="AlphaFoldDB" id="A0A8H8CGI4"/>
<evidence type="ECO:0000313" key="1">
    <source>
        <dbReference type="EMBL" id="KAG5164688.1"/>
    </source>
</evidence>
<dbReference type="OrthoDB" id="3265815at2759"/>
<sequence>MSAHYTATNIPGLPGSSNTLSLVYNISNKAPGLETPPEDEADQPHYVPGATSLISTAFFSGSHNSISDVVFRSSDGVMFYVGTDDILHKSGNAFEPFLGSSLSEERFKIRNGAIIDIPESSAVLDVILHTLYHISCARHAPTIDDIEEAVYRMPVYGIDPKAHIVPANPLFDLLLSKAPLYPLRIYTLAGHFRAHELALKTSSHLLSYNLANLTDEISIRMGPIYLNKLMALHLNTVDSLKKIILQPPDPHGRSNLCGSDEQKALARAWALSASYLAWDSNPGELARNARVPNFRHRCHYSNFLTVVFFRMEKMSR</sequence>
<accession>A0A8H8CGI4</accession>
<protein>
    <submittedName>
        <fullName evidence="1">Uncharacterized protein</fullName>
    </submittedName>
</protein>